<feature type="chain" id="PRO_5042064421" description="Beta-glucuronidase C-terminal domain-containing protein" evidence="1">
    <location>
        <begin position="16"/>
        <end position="545"/>
    </location>
</feature>
<dbReference type="InterPro" id="IPR013780">
    <property type="entry name" value="Glyco_hydro_b"/>
</dbReference>
<feature type="signal peptide" evidence="1">
    <location>
        <begin position="1"/>
        <end position="15"/>
    </location>
</feature>
<keyword evidence="4" id="KW-1185">Reference proteome</keyword>
<sequence>MALLCIVALSSLALGGLTRDSHRRQENTRNVQLNVPDSAPKNHQIVDASFQSYSIEFSYMLDFAGNASHPNLYSHQMLKNLGDLAGSYPIIRAGGTTQNRATYIANQTEALIARYSTPGADQPASLTVGPSWFESFQQFPNGTQYIYGLNFFDGTEGKAQTVLQAGAAYHGIGKNLYGFEIGNEVNGWPGSSRRPANYTTQSYVDQWTEYADAIGKDALGEDDAKLQPLFQGCAFTAPRNIQFGNNSIWSVESVLRLGMARSGRLKTVADHDYMGSNCEGTTKIATIKNNILDHHHMTSLMWYHEYIGNFSVSQGVPYVLGETNSISCQGKALVSDVFAAALWAVDYVLYVATLQVSRLYFHMGSPYRYSPWQPITINGTAPFAKPLYYGNLLTASALSGGNKQVQILLNETYLTAYAVFDAGSNGSSAGRPQDTSATQPTLTSLVLVNLNVYNSTFTTPRPYTNFDFTLPVDASNSSAASSDVQVLRLTAPGVEIASNVTFAGQYVDNASGVIVGEKIVEKVEDLGDGRGRVRVGDGEALLITF</sequence>
<dbReference type="Gene3D" id="3.20.20.80">
    <property type="entry name" value="Glycosidases"/>
    <property type="match status" value="1"/>
</dbReference>
<evidence type="ECO:0000313" key="3">
    <source>
        <dbReference type="EMBL" id="KAK2615776.1"/>
    </source>
</evidence>
<proteinExistence type="predicted"/>
<evidence type="ECO:0000313" key="4">
    <source>
        <dbReference type="Proteomes" id="UP001265746"/>
    </source>
</evidence>
<comment type="caution">
    <text evidence="3">The sequence shown here is derived from an EMBL/GenBank/DDBJ whole genome shotgun (WGS) entry which is preliminary data.</text>
</comment>
<dbReference type="Pfam" id="PF16862">
    <property type="entry name" value="Glyco_hydro_79C"/>
    <property type="match status" value="1"/>
</dbReference>
<name>A0AAD9ST34_PHOAM</name>
<organism evidence="3 4">
    <name type="scientific">Phomopsis amygdali</name>
    <name type="common">Fusicoccum amygdali</name>
    <dbReference type="NCBI Taxonomy" id="1214568"/>
    <lineage>
        <taxon>Eukaryota</taxon>
        <taxon>Fungi</taxon>
        <taxon>Dikarya</taxon>
        <taxon>Ascomycota</taxon>
        <taxon>Pezizomycotina</taxon>
        <taxon>Sordariomycetes</taxon>
        <taxon>Sordariomycetidae</taxon>
        <taxon>Diaporthales</taxon>
        <taxon>Diaporthaceae</taxon>
        <taxon>Diaporthe</taxon>
    </lineage>
</organism>
<feature type="domain" description="Beta-glucuronidase C-terminal" evidence="2">
    <location>
        <begin position="441"/>
        <end position="542"/>
    </location>
</feature>
<dbReference type="AlphaFoldDB" id="A0AAD9ST34"/>
<dbReference type="PANTHER" id="PTHR36183:SF2">
    <property type="entry name" value="BETA-GLUCURONIDASE C-TERMINAL DOMAIN-CONTAINING PROTEIN"/>
    <property type="match status" value="1"/>
</dbReference>
<protein>
    <recommendedName>
        <fullName evidence="2">Beta-glucuronidase C-terminal domain-containing protein</fullName>
    </recommendedName>
</protein>
<dbReference type="SUPFAM" id="SSF51445">
    <property type="entry name" value="(Trans)glycosidases"/>
    <property type="match status" value="1"/>
</dbReference>
<dbReference type="PANTHER" id="PTHR36183">
    <property type="entry name" value="BETA-GLUCURONIDASE"/>
    <property type="match status" value="1"/>
</dbReference>
<evidence type="ECO:0000259" key="2">
    <source>
        <dbReference type="Pfam" id="PF16862"/>
    </source>
</evidence>
<reference evidence="3" key="1">
    <citation type="submission" date="2023-06" db="EMBL/GenBank/DDBJ databases">
        <authorList>
            <person name="Noh H."/>
        </authorList>
    </citation>
    <scope>NUCLEOTIDE SEQUENCE</scope>
    <source>
        <strain evidence="3">DUCC20226</strain>
    </source>
</reference>
<accession>A0AAD9ST34</accession>
<evidence type="ECO:0000256" key="1">
    <source>
        <dbReference type="SAM" id="SignalP"/>
    </source>
</evidence>
<dbReference type="InterPro" id="IPR031728">
    <property type="entry name" value="GlcAase_C"/>
</dbReference>
<gene>
    <name evidence="3" type="ORF">N8I77_002504</name>
</gene>
<dbReference type="EMBL" id="JAUJFL010000001">
    <property type="protein sequence ID" value="KAK2615776.1"/>
    <property type="molecule type" value="Genomic_DNA"/>
</dbReference>
<keyword evidence="1" id="KW-0732">Signal</keyword>
<dbReference type="Gene3D" id="2.60.40.1180">
    <property type="entry name" value="Golgi alpha-mannosidase II"/>
    <property type="match status" value="1"/>
</dbReference>
<dbReference type="InterPro" id="IPR017853">
    <property type="entry name" value="GH"/>
</dbReference>
<dbReference type="Proteomes" id="UP001265746">
    <property type="component" value="Unassembled WGS sequence"/>
</dbReference>
<dbReference type="InterPro" id="IPR052974">
    <property type="entry name" value="GH79_Enzymes"/>
</dbReference>